<keyword evidence="2" id="KW-1185">Reference proteome</keyword>
<dbReference type="Gene3D" id="3.80.10.10">
    <property type="entry name" value="Ribonuclease Inhibitor"/>
    <property type="match status" value="3"/>
</dbReference>
<dbReference type="InterPro" id="IPR032675">
    <property type="entry name" value="LRR_dom_sf"/>
</dbReference>
<dbReference type="Proteomes" id="UP000007800">
    <property type="component" value="Unassembled WGS sequence"/>
</dbReference>
<evidence type="ECO:0000313" key="1">
    <source>
        <dbReference type="EMBL" id="EER18466.1"/>
    </source>
</evidence>
<dbReference type="GO" id="GO:0019005">
    <property type="term" value="C:SCF ubiquitin ligase complex"/>
    <property type="evidence" value="ECO:0007669"/>
    <property type="project" value="TreeGrafter"/>
</dbReference>
<dbReference type="GO" id="GO:0031146">
    <property type="term" value="P:SCF-dependent proteasomal ubiquitin-dependent protein catabolic process"/>
    <property type="evidence" value="ECO:0007669"/>
    <property type="project" value="TreeGrafter"/>
</dbReference>
<sequence length="335" mass="37181">MGVVTADALEVDLLSRVMAYLDLPSLADLSTLNRHFAAAVSRRLQTIDSPSVLRAIAGQPSVSAKVTNCTLHFCQDDFSSILSEMRLDSLKHLDLSACQWLDDACVTALAHHTGSLEYLDLYWSAAIKSDMALCHLIRANRGIRYLSLSGVKATTDRVVMAACAQPGRAMLETLDLTRCPRISDASLMAIGESYGDSLKTLRLYATAQLTDDGYSALKNLKCLEVLDLCGHVNLSSRVAREILQQMPNLRRLNLTWCKQIDDSVLETIGKCNTGLRWLSVFGAKNLTKRSLDAVSLLRLTHCDIRGIPSLSEYTREDCKGLRELFPRLREWILFS</sequence>
<dbReference type="OMA" id="MAIGESY"/>
<dbReference type="GeneID" id="9049348"/>
<gene>
    <name evidence="1" type="ORF">Pmar_PMAR005410</name>
</gene>
<dbReference type="InterPro" id="IPR001611">
    <property type="entry name" value="Leu-rich_rpt"/>
</dbReference>
<dbReference type="OrthoDB" id="550575at2759"/>
<dbReference type="InterPro" id="IPR006553">
    <property type="entry name" value="Leu-rich_rpt_Cys-con_subtyp"/>
</dbReference>
<protein>
    <submittedName>
        <fullName evidence="1">F-box/LRR-repeat protein, putative</fullName>
    </submittedName>
</protein>
<dbReference type="InParanoid" id="C5KBE0"/>
<dbReference type="RefSeq" id="XP_002786670.1">
    <property type="nucleotide sequence ID" value="XM_002786624.1"/>
</dbReference>
<dbReference type="Pfam" id="PF13516">
    <property type="entry name" value="LRR_6"/>
    <property type="match status" value="2"/>
</dbReference>
<organism evidence="2">
    <name type="scientific">Perkinsus marinus (strain ATCC 50983 / TXsc)</name>
    <dbReference type="NCBI Taxonomy" id="423536"/>
    <lineage>
        <taxon>Eukaryota</taxon>
        <taxon>Sar</taxon>
        <taxon>Alveolata</taxon>
        <taxon>Perkinsozoa</taxon>
        <taxon>Perkinsea</taxon>
        <taxon>Perkinsida</taxon>
        <taxon>Perkinsidae</taxon>
        <taxon>Perkinsus</taxon>
    </lineage>
</organism>
<evidence type="ECO:0000313" key="2">
    <source>
        <dbReference type="Proteomes" id="UP000007800"/>
    </source>
</evidence>
<dbReference type="PANTHER" id="PTHR13318">
    <property type="entry name" value="PARTNER OF PAIRED, ISOFORM B-RELATED"/>
    <property type="match status" value="1"/>
</dbReference>
<dbReference type="PANTHER" id="PTHR13318:SF247">
    <property type="entry name" value="GH16156P"/>
    <property type="match status" value="1"/>
</dbReference>
<name>C5KBE0_PERM5</name>
<dbReference type="SUPFAM" id="SSF52047">
    <property type="entry name" value="RNI-like"/>
    <property type="match status" value="1"/>
</dbReference>
<dbReference type="AlphaFoldDB" id="C5KBE0"/>
<proteinExistence type="predicted"/>
<dbReference type="SMART" id="SM00367">
    <property type="entry name" value="LRR_CC"/>
    <property type="match status" value="3"/>
</dbReference>
<accession>C5KBE0</accession>
<reference evidence="1 2" key="1">
    <citation type="submission" date="2008-07" db="EMBL/GenBank/DDBJ databases">
        <authorList>
            <person name="El-Sayed N."/>
            <person name="Caler E."/>
            <person name="Inman J."/>
            <person name="Amedeo P."/>
            <person name="Hass B."/>
            <person name="Wortman J."/>
        </authorList>
    </citation>
    <scope>NUCLEOTIDE SEQUENCE [LARGE SCALE GENOMIC DNA]</scope>
    <source>
        <strain evidence="2">ATCC 50983 / TXsc</strain>
    </source>
</reference>
<dbReference type="EMBL" id="GG671811">
    <property type="protein sequence ID" value="EER18466.1"/>
    <property type="molecule type" value="Genomic_DNA"/>
</dbReference>